<evidence type="ECO:0000259" key="8">
    <source>
        <dbReference type="SMART" id="SM01073"/>
    </source>
</evidence>
<dbReference type="InterPro" id="IPR027417">
    <property type="entry name" value="P-loop_NTPase"/>
</dbReference>
<keyword evidence="3 5" id="KW-0547">Nucleotide-binding</keyword>
<dbReference type="CDD" id="cd19503">
    <property type="entry name" value="RecA-like_CDC48_NLV2_r1-like"/>
    <property type="match status" value="1"/>
</dbReference>
<keyword evidence="2" id="KW-0677">Repeat</keyword>
<keyword evidence="4 5" id="KW-0067">ATP-binding</keyword>
<reference evidence="9 10" key="1">
    <citation type="submission" date="2018-12" db="EMBL/GenBank/DDBJ databases">
        <title>Flavobacterium sp. nov., isolated from glacier ice.</title>
        <authorList>
            <person name="Liu Q."/>
            <person name="Xin Y.-H."/>
        </authorList>
    </citation>
    <scope>NUCLEOTIDE SEQUENCE [LARGE SCALE GENOMIC DNA]</scope>
    <source>
        <strain evidence="9 10">RB1N8</strain>
    </source>
</reference>
<dbReference type="GO" id="GO:0005737">
    <property type="term" value="C:cytoplasm"/>
    <property type="evidence" value="ECO:0007669"/>
    <property type="project" value="UniProtKB-ARBA"/>
</dbReference>
<dbReference type="Pfam" id="PF00004">
    <property type="entry name" value="AAA"/>
    <property type="match status" value="2"/>
</dbReference>
<dbReference type="RefSeq" id="WP_126561993.1">
    <property type="nucleotide sequence ID" value="NZ_RYDJ01000007.1"/>
</dbReference>
<comment type="caution">
    <text evidence="9">The sequence shown here is derived from an EMBL/GenBank/DDBJ whole genome shotgun (WGS) entry which is preliminary data.</text>
</comment>
<dbReference type="PANTHER" id="PTHR23077:SF171">
    <property type="entry name" value="NUCLEAR VALOSIN-CONTAINING PROTEIN-LIKE"/>
    <property type="match status" value="1"/>
</dbReference>
<dbReference type="GO" id="GO:0016887">
    <property type="term" value="F:ATP hydrolysis activity"/>
    <property type="evidence" value="ECO:0007669"/>
    <property type="project" value="InterPro"/>
</dbReference>
<evidence type="ECO:0000256" key="2">
    <source>
        <dbReference type="ARBA" id="ARBA00022737"/>
    </source>
</evidence>
<dbReference type="InterPro" id="IPR003593">
    <property type="entry name" value="AAA+_ATPase"/>
</dbReference>
<dbReference type="PANTHER" id="PTHR23077">
    <property type="entry name" value="AAA-FAMILY ATPASE"/>
    <property type="match status" value="1"/>
</dbReference>
<dbReference type="Pfam" id="PF17862">
    <property type="entry name" value="AAA_lid_3"/>
    <property type="match status" value="2"/>
</dbReference>
<name>A0A3S0MEI7_9FLAO</name>
<evidence type="ECO:0000256" key="1">
    <source>
        <dbReference type="ARBA" id="ARBA00009833"/>
    </source>
</evidence>
<evidence type="ECO:0000256" key="5">
    <source>
        <dbReference type="RuleBase" id="RU003651"/>
    </source>
</evidence>
<evidence type="ECO:0000259" key="7">
    <source>
        <dbReference type="SMART" id="SM01072"/>
    </source>
</evidence>
<dbReference type="FunFam" id="1.10.8.60:FF:000057">
    <property type="entry name" value="AAA family ATPase, CDC48 subfamily"/>
    <property type="match status" value="1"/>
</dbReference>
<dbReference type="Gene3D" id="3.40.50.300">
    <property type="entry name" value="P-loop containing nucleotide triphosphate hydrolases"/>
    <property type="match status" value="2"/>
</dbReference>
<sequence>MKDEIILRVKEAPVKDVGRAIARIDPKDMKLMGLESGDVIVIEGKRATPVKIMPCFPEDRDKRIIQIDGITRENAQAGIDEKVKIIKTTCRQASKIKLKPDTNSGSLFKADDAKYIGSLINGLSVTKGDKVRATLFGSRAVNYTVTGTNPDGVVLIHPNTTFQLELTKQEGENKSKVSYEDIGGLGNQVQRIREMIELPLKYPEIFERLGVQAPKGVFLYGPPGTGKTLIVRAVAHETDAYFINISGPEIMGKFYGESEGRIRKIFEEAQAHAPSIIFIDEIDAIAPKREDMGGEKQVEKRVVAQLLSLMDGLESRGKVIVIGATNIPNSIDPALRRPGRFDREISISIPDKIGRLEILHIHTRGIPLSLDVDMEKLAEITHGFVGADLEALAREAAMTALRKILPQIDFEMAEIPYELLMSLEVTMDNFFDAMKEVEPSAIREVFVEVPNVKWDDVGGLDEIKEALKETVEWPLIYDDLFKKADTKPPKGIILHGKPGTGKTYLAKALASESGVNFISVKGPQILSRYIGESEKGVRELFRMAKQASPCILFLDEIDSLTPRRSSDGSGSGVIERVIGQFLTEMDGIEDLKGVIVLAATNRIDLIDPALLRSGRFDLIFELPFPDVKTREKIFGIHTRNKPLGKKVSLNKLALKTESLTGSDIEFICRKAAMLAIRELIDKSKGKSKEVTGEIIIMENHFEEAIGLVLQQNSTKKG</sequence>
<dbReference type="Gene3D" id="2.40.40.20">
    <property type="match status" value="1"/>
</dbReference>
<dbReference type="FunFam" id="3.40.50.300:FF:000018">
    <property type="entry name" value="Cell division control 48"/>
    <property type="match status" value="1"/>
</dbReference>
<dbReference type="SMART" id="SM01072">
    <property type="entry name" value="CDC48_2"/>
    <property type="match status" value="1"/>
</dbReference>
<dbReference type="Pfam" id="PF02359">
    <property type="entry name" value="CDC48_N"/>
    <property type="match status" value="1"/>
</dbReference>
<dbReference type="NCBIfam" id="TIGR01243">
    <property type="entry name" value="CDC48"/>
    <property type="match status" value="1"/>
</dbReference>
<protein>
    <submittedName>
        <fullName evidence="9">AAA family ATPase</fullName>
    </submittedName>
</protein>
<accession>A0A3S0MEI7</accession>
<dbReference type="EMBL" id="RYDJ01000007">
    <property type="protein sequence ID" value="RTZ04878.1"/>
    <property type="molecule type" value="Genomic_DNA"/>
</dbReference>
<organism evidence="9 10">
    <name type="scientific">Flavobacterium bomense</name>
    <dbReference type="NCBI Taxonomy" id="2497483"/>
    <lineage>
        <taxon>Bacteria</taxon>
        <taxon>Pseudomonadati</taxon>
        <taxon>Bacteroidota</taxon>
        <taxon>Flavobacteriia</taxon>
        <taxon>Flavobacteriales</taxon>
        <taxon>Flavobacteriaceae</taxon>
        <taxon>Flavobacterium</taxon>
    </lineage>
</organism>
<dbReference type="Proteomes" id="UP000280825">
    <property type="component" value="Unassembled WGS sequence"/>
</dbReference>
<dbReference type="SMART" id="SM01073">
    <property type="entry name" value="CDC48_N"/>
    <property type="match status" value="1"/>
</dbReference>
<feature type="domain" description="AAA+ ATPase" evidence="6">
    <location>
        <begin position="488"/>
        <end position="626"/>
    </location>
</feature>
<dbReference type="Gene3D" id="1.10.8.60">
    <property type="match status" value="2"/>
</dbReference>
<dbReference type="InterPro" id="IPR003960">
    <property type="entry name" value="ATPase_AAA_CS"/>
</dbReference>
<dbReference type="InterPro" id="IPR003959">
    <property type="entry name" value="ATPase_AAA_core"/>
</dbReference>
<dbReference type="FunFam" id="3.40.50.300:FF:000012">
    <property type="entry name" value="Transitional endoplasmic reticulum ATPase"/>
    <property type="match status" value="1"/>
</dbReference>
<dbReference type="PROSITE" id="PS00674">
    <property type="entry name" value="AAA"/>
    <property type="match status" value="2"/>
</dbReference>
<evidence type="ECO:0000259" key="6">
    <source>
        <dbReference type="SMART" id="SM00382"/>
    </source>
</evidence>
<dbReference type="SMART" id="SM00382">
    <property type="entry name" value="AAA"/>
    <property type="match status" value="2"/>
</dbReference>
<evidence type="ECO:0000256" key="4">
    <source>
        <dbReference type="ARBA" id="ARBA00022840"/>
    </source>
</evidence>
<dbReference type="FunFam" id="2.40.40.20:FF:000007">
    <property type="entry name" value="AAA family ATPase"/>
    <property type="match status" value="1"/>
</dbReference>
<keyword evidence="10" id="KW-1185">Reference proteome</keyword>
<dbReference type="Gene3D" id="3.10.330.10">
    <property type="match status" value="1"/>
</dbReference>
<dbReference type="InterPro" id="IPR029067">
    <property type="entry name" value="CDC48_domain_2-like_sf"/>
</dbReference>
<feature type="domain" description="AAA+ ATPase" evidence="6">
    <location>
        <begin position="213"/>
        <end position="351"/>
    </location>
</feature>
<dbReference type="SUPFAM" id="SSF54585">
    <property type="entry name" value="Cdc48 domain 2-like"/>
    <property type="match status" value="1"/>
</dbReference>
<evidence type="ECO:0000313" key="9">
    <source>
        <dbReference type="EMBL" id="RTZ04878.1"/>
    </source>
</evidence>
<dbReference type="InterPro" id="IPR005938">
    <property type="entry name" value="AAA_ATPase_CDC48"/>
</dbReference>
<comment type="similarity">
    <text evidence="1">Belongs to the AAA ATPase family. CDC48 subfamily.</text>
</comment>
<evidence type="ECO:0000313" key="10">
    <source>
        <dbReference type="Proteomes" id="UP000280825"/>
    </source>
</evidence>
<dbReference type="InterPro" id="IPR009010">
    <property type="entry name" value="Asp_de-COase-like_dom_sf"/>
</dbReference>
<dbReference type="InterPro" id="IPR050168">
    <property type="entry name" value="AAA_ATPase_domain"/>
</dbReference>
<evidence type="ECO:0000256" key="3">
    <source>
        <dbReference type="ARBA" id="ARBA00022741"/>
    </source>
</evidence>
<gene>
    <name evidence="9" type="ORF">EKL98_08015</name>
</gene>
<proteinExistence type="inferred from homology"/>
<dbReference type="SUPFAM" id="SSF52540">
    <property type="entry name" value="P-loop containing nucleoside triphosphate hydrolases"/>
    <property type="match status" value="2"/>
</dbReference>
<dbReference type="InterPro" id="IPR041569">
    <property type="entry name" value="AAA_lid_3"/>
</dbReference>
<dbReference type="GO" id="GO:0005524">
    <property type="term" value="F:ATP binding"/>
    <property type="evidence" value="ECO:0007669"/>
    <property type="project" value="UniProtKB-KW"/>
</dbReference>
<dbReference type="Pfam" id="PF02933">
    <property type="entry name" value="CDC48_2"/>
    <property type="match status" value="1"/>
</dbReference>
<dbReference type="SUPFAM" id="SSF50692">
    <property type="entry name" value="ADC-like"/>
    <property type="match status" value="1"/>
</dbReference>
<dbReference type="AlphaFoldDB" id="A0A3S0MEI7"/>
<feature type="domain" description="CDC48" evidence="7">
    <location>
        <begin position="107"/>
        <end position="171"/>
    </location>
</feature>
<dbReference type="InterPro" id="IPR003338">
    <property type="entry name" value="CDC4_N-term_subdom"/>
</dbReference>
<feature type="domain" description="CDC48 N-terminal subdomain" evidence="8">
    <location>
        <begin position="6"/>
        <end position="90"/>
    </location>
</feature>
<dbReference type="InterPro" id="IPR004201">
    <property type="entry name" value="Cdc48_dom2"/>
</dbReference>